<organism evidence="6 7">
    <name type="scientific">Pontibacter chinhatensis</name>
    <dbReference type="NCBI Taxonomy" id="1436961"/>
    <lineage>
        <taxon>Bacteria</taxon>
        <taxon>Pseudomonadati</taxon>
        <taxon>Bacteroidota</taxon>
        <taxon>Cytophagia</taxon>
        <taxon>Cytophagales</taxon>
        <taxon>Hymenobacteraceae</taxon>
        <taxon>Pontibacter</taxon>
    </lineage>
</organism>
<name>A0A1I2N1F5_9BACT</name>
<dbReference type="Pfam" id="PF02633">
    <property type="entry name" value="Creatininase"/>
    <property type="match status" value="1"/>
</dbReference>
<keyword evidence="4" id="KW-0862">Zinc</keyword>
<keyword evidence="3 6" id="KW-0378">Hydrolase</keyword>
<dbReference type="PANTHER" id="PTHR35005:SF1">
    <property type="entry name" value="2-AMINO-5-FORMYLAMINO-6-RIBOSYLAMINOPYRIMIDIN-4(3H)-ONE 5'-MONOPHOSPHATE DEFORMYLASE"/>
    <property type="match status" value="1"/>
</dbReference>
<evidence type="ECO:0000256" key="5">
    <source>
        <dbReference type="ARBA" id="ARBA00024029"/>
    </source>
</evidence>
<keyword evidence="2" id="KW-0479">Metal-binding</keyword>
<evidence type="ECO:0000313" key="6">
    <source>
        <dbReference type="EMBL" id="SFF95221.1"/>
    </source>
</evidence>
<evidence type="ECO:0000313" key="7">
    <source>
        <dbReference type="Proteomes" id="UP000198724"/>
    </source>
</evidence>
<evidence type="ECO:0000256" key="1">
    <source>
        <dbReference type="ARBA" id="ARBA00001947"/>
    </source>
</evidence>
<dbReference type="Proteomes" id="UP000198724">
    <property type="component" value="Unassembled WGS sequence"/>
</dbReference>
<dbReference type="STRING" id="1436961.SAMN05421739_101487"/>
<sequence length="256" mass="28352">MRPYILAETNWKALKDQHVDLAVLPWGATEAHNYHLPYATDVIEAEAIAAASAKIAWENGTKVMVLPAIPFGVNTGQADIKLDINLNPSTQLAILDDIVAVLNRQGIKKLLVLNSHGGNDFKPMLRELGLRYPEMFLVSCFWIQAADRKKFFDVPGDHADEMETSLLLHLRPDLVLPLEEAGEGKERKSRIKGIREGWAWSERIWSMVTEDTGVGNPKAATAEKGKAFLEAAAQNIAGLLAEIANVDIKDRYTDEV</sequence>
<dbReference type="InterPro" id="IPR003785">
    <property type="entry name" value="Creatininase/forma_Hydrolase"/>
</dbReference>
<reference evidence="7" key="1">
    <citation type="submission" date="2016-10" db="EMBL/GenBank/DDBJ databases">
        <authorList>
            <person name="Varghese N."/>
            <person name="Submissions S."/>
        </authorList>
    </citation>
    <scope>NUCLEOTIDE SEQUENCE [LARGE SCALE GENOMIC DNA]</scope>
    <source>
        <strain evidence="7">LP51</strain>
    </source>
</reference>
<dbReference type="GO" id="GO:0016811">
    <property type="term" value="F:hydrolase activity, acting on carbon-nitrogen (but not peptide) bonds, in linear amides"/>
    <property type="evidence" value="ECO:0007669"/>
    <property type="project" value="TreeGrafter"/>
</dbReference>
<dbReference type="InterPro" id="IPR024087">
    <property type="entry name" value="Creatininase-like_sf"/>
</dbReference>
<accession>A0A1I2N1F5</accession>
<dbReference type="SUPFAM" id="SSF102215">
    <property type="entry name" value="Creatininase"/>
    <property type="match status" value="1"/>
</dbReference>
<dbReference type="EMBL" id="FOOT01000001">
    <property type="protein sequence ID" value="SFF95221.1"/>
    <property type="molecule type" value="Genomic_DNA"/>
</dbReference>
<dbReference type="PANTHER" id="PTHR35005">
    <property type="entry name" value="3-DEHYDRO-SCYLLO-INOSOSE HYDROLASE"/>
    <property type="match status" value="1"/>
</dbReference>
<dbReference type="RefSeq" id="WP_092098656.1">
    <property type="nucleotide sequence ID" value="NZ_FOOT01000001.1"/>
</dbReference>
<comment type="similarity">
    <text evidence="5">Belongs to the creatininase superfamily.</text>
</comment>
<keyword evidence="7" id="KW-1185">Reference proteome</keyword>
<evidence type="ECO:0000256" key="4">
    <source>
        <dbReference type="ARBA" id="ARBA00022833"/>
    </source>
</evidence>
<proteinExistence type="inferred from homology"/>
<dbReference type="Gene3D" id="3.40.50.10310">
    <property type="entry name" value="Creatininase"/>
    <property type="match status" value="1"/>
</dbReference>
<evidence type="ECO:0000256" key="2">
    <source>
        <dbReference type="ARBA" id="ARBA00022723"/>
    </source>
</evidence>
<comment type="cofactor">
    <cofactor evidence="1">
        <name>Zn(2+)</name>
        <dbReference type="ChEBI" id="CHEBI:29105"/>
    </cofactor>
</comment>
<protein>
    <submittedName>
        <fullName evidence="6">Creatinine amidohydrolase</fullName>
    </submittedName>
</protein>
<dbReference type="AlphaFoldDB" id="A0A1I2N1F5"/>
<dbReference type="GO" id="GO:0009231">
    <property type="term" value="P:riboflavin biosynthetic process"/>
    <property type="evidence" value="ECO:0007669"/>
    <property type="project" value="TreeGrafter"/>
</dbReference>
<evidence type="ECO:0000256" key="3">
    <source>
        <dbReference type="ARBA" id="ARBA00022801"/>
    </source>
</evidence>
<dbReference type="GO" id="GO:0046872">
    <property type="term" value="F:metal ion binding"/>
    <property type="evidence" value="ECO:0007669"/>
    <property type="project" value="UniProtKB-KW"/>
</dbReference>
<dbReference type="OrthoDB" id="9801445at2"/>
<gene>
    <name evidence="6" type="ORF">SAMN05421739_101487</name>
</gene>